<feature type="compositionally biased region" description="Basic and acidic residues" evidence="1">
    <location>
        <begin position="7"/>
        <end position="16"/>
    </location>
</feature>
<sequence length="68" mass="7847">MKKKEFTKKETSDPLDKPISGDVDEDKGKDMDIFQNFCKNFRLPVLALENFLVAQGRMHMNGIPNLVY</sequence>
<proteinExistence type="predicted"/>
<evidence type="ECO:0000256" key="1">
    <source>
        <dbReference type="SAM" id="MobiDB-lite"/>
    </source>
</evidence>
<feature type="region of interest" description="Disordered" evidence="1">
    <location>
        <begin position="1"/>
        <end position="27"/>
    </location>
</feature>
<dbReference type="Proteomes" id="UP000192501">
    <property type="component" value="Unassembled WGS sequence"/>
</dbReference>
<evidence type="ECO:0000313" key="3">
    <source>
        <dbReference type="Proteomes" id="UP000192501"/>
    </source>
</evidence>
<name>A0A1X0QHP2_9MICR</name>
<dbReference type="AlphaFoldDB" id="A0A1X0QHP2"/>
<organism evidence="2 3">
    <name type="scientific">Hepatospora eriocheir</name>
    <dbReference type="NCBI Taxonomy" id="1081669"/>
    <lineage>
        <taxon>Eukaryota</taxon>
        <taxon>Fungi</taxon>
        <taxon>Fungi incertae sedis</taxon>
        <taxon>Microsporidia</taxon>
        <taxon>Hepatosporidae</taxon>
        <taxon>Hepatospora</taxon>
    </lineage>
</organism>
<gene>
    <name evidence="2" type="ORF">A0H76_1087</name>
</gene>
<accession>A0A1X0QHP2</accession>
<dbReference type="VEuPathDB" id="MicrosporidiaDB:A0H76_1087"/>
<reference evidence="2 3" key="1">
    <citation type="journal article" date="2017" name="Environ. Microbiol.">
        <title>Decay of the glycolytic pathway and adaptation to intranuclear parasitism within Enterocytozoonidae microsporidia.</title>
        <authorList>
            <person name="Wiredu Boakye D."/>
            <person name="Jaroenlak P."/>
            <person name="Prachumwat A."/>
            <person name="Williams T.A."/>
            <person name="Bateman K.S."/>
            <person name="Itsathitphaisarn O."/>
            <person name="Sritunyalucksana K."/>
            <person name="Paszkiewicz K.H."/>
            <person name="Moore K.A."/>
            <person name="Stentiford G.D."/>
            <person name="Williams B.A."/>
        </authorList>
    </citation>
    <scope>NUCLEOTIDE SEQUENCE [LARGE SCALE GENOMIC DNA]</scope>
    <source>
        <strain evidence="3">canceri</strain>
    </source>
</reference>
<protein>
    <submittedName>
        <fullName evidence="2">Uncharacterized protein</fullName>
    </submittedName>
</protein>
<dbReference type="EMBL" id="LTAI01000237">
    <property type="protein sequence ID" value="ORD99297.1"/>
    <property type="molecule type" value="Genomic_DNA"/>
</dbReference>
<comment type="caution">
    <text evidence="2">The sequence shown here is derived from an EMBL/GenBank/DDBJ whole genome shotgun (WGS) entry which is preliminary data.</text>
</comment>
<evidence type="ECO:0000313" key="2">
    <source>
        <dbReference type="EMBL" id="ORD99297.1"/>
    </source>
</evidence>